<accession>A0A248JS64</accession>
<dbReference type="InterPro" id="IPR018666">
    <property type="entry name" value="DUF2125"/>
</dbReference>
<evidence type="ECO:0008006" key="3">
    <source>
        <dbReference type="Google" id="ProtNLM"/>
    </source>
</evidence>
<evidence type="ECO:0000313" key="2">
    <source>
        <dbReference type="Proteomes" id="UP000197153"/>
    </source>
</evidence>
<name>A0A248JS64_9PROT</name>
<dbReference type="EMBL" id="CP022110">
    <property type="protein sequence ID" value="ASG21350.1"/>
    <property type="molecule type" value="Genomic_DNA"/>
</dbReference>
<dbReference type="Pfam" id="PF09898">
    <property type="entry name" value="DUF2125"/>
    <property type="match status" value="1"/>
</dbReference>
<dbReference type="KEGG" id="nao:Y958_11305"/>
<sequence>MPGRRLSEFPMRVRPLTLVLFLVLVLVTGYAVWWHRMATRLLGLLEHNTELARAAGASITYQPPTLGGFPLGISITATDVKVAKPDGLSWSAETVKASAPIWRLDQVVLTLAKGGHATLPHEGGRPALEATATIAGGRVTLDLPTGTPRSVQVNLNHATLVAAALPAPEGAPADAPPASLVPAGSYPIENLSVTVERPLTPPTDHTGTGLALHVDVTNMTVPPVRSLGTTVQRLILAARVQGPVPAAPTVDAVTPWSKDGGTVEVDSLKLDWGDLHMGANATLALDANLQPQGSGTAELSGLDNLVDALHDGGSLRGNAATWAHLGVALLAKPKANGGAPTLKLPITMQDHKLQVGPLTVAHYPDIAWR</sequence>
<gene>
    <name evidence="1" type="ORF">Y958_11305</name>
</gene>
<organism evidence="1 2">
    <name type="scientific">Nitrospirillum viridazoti CBAmc</name>
    <dbReference type="NCBI Taxonomy" id="1441467"/>
    <lineage>
        <taxon>Bacteria</taxon>
        <taxon>Pseudomonadati</taxon>
        <taxon>Pseudomonadota</taxon>
        <taxon>Alphaproteobacteria</taxon>
        <taxon>Rhodospirillales</taxon>
        <taxon>Azospirillaceae</taxon>
        <taxon>Nitrospirillum</taxon>
        <taxon>Nitrospirillum viridazoti</taxon>
    </lineage>
</organism>
<keyword evidence="2" id="KW-1185">Reference proteome</keyword>
<reference evidence="1 2" key="1">
    <citation type="submission" date="2017-06" db="EMBL/GenBank/DDBJ databases">
        <title>Complete genome sequence of Nitrospirillum amazonense strain CBAmC, an endophytic nitrogen-fixing and plant growth-promoting bacterium, isolated from sugarcane.</title>
        <authorList>
            <person name="Schwab S."/>
            <person name="dos Santos Teixeira K.R."/>
            <person name="Simoes Araujo J.L."/>
            <person name="Soares Vidal M."/>
            <person name="Borges de Freitas H.R."/>
            <person name="Rivello Crivelaro A.L."/>
            <person name="Bueno de Camargo Nunes A."/>
            <person name="dos Santos C.M."/>
            <person name="Palmeira da Silva Rosa D."/>
            <person name="da Silva Padilha D."/>
            <person name="da Silva E."/>
            <person name="Araujo Terra L."/>
            <person name="Soares Mendes V."/>
            <person name="Farinelli L."/>
            <person name="Magalhaes Cruz L."/>
            <person name="Baldani J.I."/>
        </authorList>
    </citation>
    <scope>NUCLEOTIDE SEQUENCE [LARGE SCALE GENOMIC DNA]</scope>
    <source>
        <strain evidence="1 2">CBAmC</strain>
    </source>
</reference>
<dbReference type="AlphaFoldDB" id="A0A248JS64"/>
<protein>
    <recommendedName>
        <fullName evidence="3">DUF2125 domain-containing protein</fullName>
    </recommendedName>
</protein>
<proteinExistence type="predicted"/>
<evidence type="ECO:0000313" key="1">
    <source>
        <dbReference type="EMBL" id="ASG21350.1"/>
    </source>
</evidence>
<dbReference type="Proteomes" id="UP000197153">
    <property type="component" value="Chromosome 1"/>
</dbReference>